<dbReference type="InterPro" id="IPR026912">
    <property type="entry name" value="Adenine_deam_C"/>
</dbReference>
<feature type="domain" description="Amidohydrolase-related" evidence="5">
    <location>
        <begin position="79"/>
        <end position="362"/>
    </location>
</feature>
<dbReference type="PANTHER" id="PTHR11113:SF6">
    <property type="entry name" value="ADENINE DEAMINASE YERA-RELATED"/>
    <property type="match status" value="1"/>
</dbReference>
<dbReference type="SUPFAM" id="SSF51338">
    <property type="entry name" value="Composite domain of metallo-dependent hydrolases"/>
    <property type="match status" value="1"/>
</dbReference>
<evidence type="ECO:0000313" key="7">
    <source>
        <dbReference type="EMBL" id="AJI24655.1"/>
    </source>
</evidence>
<comment type="similarity">
    <text evidence="1">Belongs to the metallo-dependent hydrolases superfamily. Adenine deaminase family.</text>
</comment>
<evidence type="ECO:0000313" key="8">
    <source>
        <dbReference type="Proteomes" id="UP000031829"/>
    </source>
</evidence>
<sequence length="582" mass="66269">MPEQRYRWKSKHIRQQLLVLNGQKAPTIVLKDATYLNARMKQWKKAHIWVYQDRIVYVGSEMPKHTDASTEIIDCSEKYVVPGYIEPHVHPFQLYNPQTFSQYAAKHGTTTLFNDNLILALQLEQKTAFSLIEEMKTLPQSLYWWCRFDSQTEIDEEADIFSHTNITSWLQNEAVLQGGELTSWPKLLDGDDLMLHWVQETKRMRKHIEGHFPGASAFTLAKMKLLGADSDHESMTGEDVVARLTQGYDVALRHSSIRPDLPKLLQELKELQVDYFDHITMNTDGSPPSFYQNGVSDMLITLAISEGVPVLDAYNMVSVNIARYYNMEHLHGHVATGCVANINILEDPMRPTPVSVLAKGKWMKKEGKEQALASVEFPWEKFGFSPLKLDFDLTMDDFQFSMPVGVKMKNAVIMEPYSIHLNVSGDVLASDHDESFLVLVDREGKWRINTLLKGFATNVSGLASSFSNTGDFILIGKSKKDMMCAFKRMKEIGGGIVITEDEKVVYELVLPLKGVMSNLPMEELSKREVELKKVLGGRGYKHDDPVYSLLFFSSTHLPYIRITPVGIYDVMNKKVLFPSIMR</sequence>
<evidence type="ECO:0000256" key="2">
    <source>
        <dbReference type="ARBA" id="ARBA00012782"/>
    </source>
</evidence>
<keyword evidence="3 7" id="KW-0378">Hydrolase</keyword>
<proteinExistence type="inferred from homology"/>
<feature type="domain" description="Adenine deaminase C-terminal" evidence="6">
    <location>
        <begin position="415"/>
        <end position="573"/>
    </location>
</feature>
<dbReference type="EMBL" id="CP009920">
    <property type="protein sequence ID" value="AJI24655.1"/>
    <property type="molecule type" value="Genomic_DNA"/>
</dbReference>
<dbReference type="PANTHER" id="PTHR11113">
    <property type="entry name" value="N-ACETYLGLUCOSAMINE-6-PHOSPHATE DEACETYLASE"/>
    <property type="match status" value="1"/>
</dbReference>
<evidence type="ECO:0000259" key="5">
    <source>
        <dbReference type="Pfam" id="PF01979"/>
    </source>
</evidence>
<gene>
    <name evidence="7" type="ORF">BG04_2574</name>
</gene>
<evidence type="ECO:0000256" key="4">
    <source>
        <dbReference type="ARBA" id="ARBA00047720"/>
    </source>
</evidence>
<dbReference type="Gene3D" id="2.30.40.10">
    <property type="entry name" value="Urease, subunit C, domain 1"/>
    <property type="match status" value="1"/>
</dbReference>
<name>A0A0B6AIE3_PRIM2</name>
<evidence type="ECO:0000259" key="6">
    <source>
        <dbReference type="Pfam" id="PF13382"/>
    </source>
</evidence>
<dbReference type="Gene3D" id="3.20.20.140">
    <property type="entry name" value="Metal-dependent hydrolases"/>
    <property type="match status" value="1"/>
</dbReference>
<dbReference type="HOGENOM" id="CLU_027935_0_0_9"/>
<dbReference type="InterPro" id="IPR032466">
    <property type="entry name" value="Metal_Hydrolase"/>
</dbReference>
<dbReference type="RefSeq" id="WP_034654679.1">
    <property type="nucleotide sequence ID" value="NZ_BCVB01000013.1"/>
</dbReference>
<dbReference type="AlphaFoldDB" id="A0A0B6AIE3"/>
<dbReference type="InterPro" id="IPR011059">
    <property type="entry name" value="Metal-dep_hydrolase_composite"/>
</dbReference>
<dbReference type="GeneID" id="93640645"/>
<dbReference type="Pfam" id="PF13382">
    <property type="entry name" value="Adenine_deam_C"/>
    <property type="match status" value="1"/>
</dbReference>
<evidence type="ECO:0000256" key="3">
    <source>
        <dbReference type="ARBA" id="ARBA00022801"/>
    </source>
</evidence>
<dbReference type="Proteomes" id="UP000031829">
    <property type="component" value="Chromosome"/>
</dbReference>
<dbReference type="GO" id="GO:0000034">
    <property type="term" value="F:adenine deaminase activity"/>
    <property type="evidence" value="ECO:0007669"/>
    <property type="project" value="UniProtKB-EC"/>
</dbReference>
<accession>A0A0B6AIE3</accession>
<protein>
    <recommendedName>
        <fullName evidence="2">adenine deaminase</fullName>
        <ecNumber evidence="2">3.5.4.2</ecNumber>
    </recommendedName>
</protein>
<reference evidence="7 8" key="1">
    <citation type="journal article" date="2015" name="Genome Announc.">
        <title>Complete genome sequences for 35 biothreat assay-relevant bacillus species.</title>
        <authorList>
            <person name="Johnson S.L."/>
            <person name="Daligault H.E."/>
            <person name="Davenport K.W."/>
            <person name="Jaissle J."/>
            <person name="Frey K.G."/>
            <person name="Ladner J.T."/>
            <person name="Broomall S.M."/>
            <person name="Bishop-Lilly K.A."/>
            <person name="Bruce D.C."/>
            <person name="Gibbons H.S."/>
            <person name="Coyne S.R."/>
            <person name="Lo C.C."/>
            <person name="Meincke L."/>
            <person name="Munk A.C."/>
            <person name="Koroleva G.I."/>
            <person name="Rosenzweig C.N."/>
            <person name="Palacios G.F."/>
            <person name="Redden C.L."/>
            <person name="Minogue T.D."/>
            <person name="Chain P.S."/>
        </authorList>
    </citation>
    <scope>NUCLEOTIDE SEQUENCE [LARGE SCALE GENOMIC DNA]</scope>
    <source>
        <strain evidence="8">ATCC 14581 / DSM 32 / JCM 2506 / NBRC 15308 / NCIMB 9376 / NCTC 10342 / NRRL B-14308 / VKM B-512</strain>
    </source>
</reference>
<dbReference type="Pfam" id="PF01979">
    <property type="entry name" value="Amidohydro_1"/>
    <property type="match status" value="1"/>
</dbReference>
<organism evidence="7 8">
    <name type="scientific">Priestia megaterium (strain ATCC 14581 / DSM 32 / CCUG 1817 / JCM 2506 / NBRC 15308 / NCIMB 9376 / NCTC 10342 / NRRL B-14308 / VKM B-512 / Ford 19)</name>
    <name type="common">Bacillus megaterium</name>
    <dbReference type="NCBI Taxonomy" id="1348623"/>
    <lineage>
        <taxon>Bacteria</taxon>
        <taxon>Bacillati</taxon>
        <taxon>Bacillota</taxon>
        <taxon>Bacilli</taxon>
        <taxon>Bacillales</taxon>
        <taxon>Bacillaceae</taxon>
        <taxon>Priestia</taxon>
    </lineage>
</organism>
<dbReference type="EC" id="3.5.4.2" evidence="2"/>
<comment type="catalytic activity">
    <reaction evidence="4">
        <text>adenine + H2O + H(+) = hypoxanthine + NH4(+)</text>
        <dbReference type="Rhea" id="RHEA:23688"/>
        <dbReference type="ChEBI" id="CHEBI:15377"/>
        <dbReference type="ChEBI" id="CHEBI:15378"/>
        <dbReference type="ChEBI" id="CHEBI:16708"/>
        <dbReference type="ChEBI" id="CHEBI:17368"/>
        <dbReference type="ChEBI" id="CHEBI:28938"/>
        <dbReference type="EC" id="3.5.4.2"/>
    </reaction>
</comment>
<dbReference type="KEGG" id="bmeg:BG04_2574"/>
<dbReference type="InterPro" id="IPR006680">
    <property type="entry name" value="Amidohydro-rel"/>
</dbReference>
<dbReference type="SUPFAM" id="SSF51556">
    <property type="entry name" value="Metallo-dependent hydrolases"/>
    <property type="match status" value="1"/>
</dbReference>
<evidence type="ECO:0000256" key="1">
    <source>
        <dbReference type="ARBA" id="ARBA00006773"/>
    </source>
</evidence>